<dbReference type="InterPro" id="IPR000073">
    <property type="entry name" value="AB_hydrolase_1"/>
</dbReference>
<dbReference type="Pfam" id="PF12697">
    <property type="entry name" value="Abhydrolase_6"/>
    <property type="match status" value="1"/>
</dbReference>
<evidence type="ECO:0000313" key="3">
    <source>
        <dbReference type="Proteomes" id="UP000632740"/>
    </source>
</evidence>
<keyword evidence="3" id="KW-1185">Reference proteome</keyword>
<evidence type="ECO:0000259" key="1">
    <source>
        <dbReference type="Pfam" id="PF12697"/>
    </source>
</evidence>
<dbReference type="PANTHER" id="PTHR37017:SF11">
    <property type="entry name" value="ESTERASE_LIPASE_THIOESTERASE DOMAIN-CONTAINING PROTEIN"/>
    <property type="match status" value="1"/>
</dbReference>
<dbReference type="InterPro" id="IPR029058">
    <property type="entry name" value="AB_hydrolase_fold"/>
</dbReference>
<feature type="domain" description="AB hydrolase-1" evidence="1">
    <location>
        <begin position="4"/>
        <end position="225"/>
    </location>
</feature>
<gene>
    <name evidence="2" type="ORF">Cch01nite_26410</name>
</gene>
<protein>
    <submittedName>
        <fullName evidence="2">Esterase</fullName>
    </submittedName>
</protein>
<dbReference type="GO" id="GO:0003824">
    <property type="term" value="F:catalytic activity"/>
    <property type="evidence" value="ECO:0007669"/>
    <property type="project" value="UniProtKB-ARBA"/>
</dbReference>
<accession>A0A919P4C1</accession>
<organism evidence="2 3">
    <name type="scientific">Cellulomonas chitinilytica</name>
    <dbReference type="NCBI Taxonomy" id="398759"/>
    <lineage>
        <taxon>Bacteria</taxon>
        <taxon>Bacillati</taxon>
        <taxon>Actinomycetota</taxon>
        <taxon>Actinomycetes</taxon>
        <taxon>Micrococcales</taxon>
        <taxon>Cellulomonadaceae</taxon>
        <taxon>Cellulomonas</taxon>
    </lineage>
</organism>
<sequence>MTHIVLVPGFWLGAWAWDDVLDPLRSAGLDPVPVTLPGLAPGDDVAAVRRADHTRAVTDVLDGLDGEVVVVGHSGGGAVVGEVLDRRPDRVRRAVFLDSGPLEDGASLALDLPDDVAALDLPAWDELQAAGSSLDGVDEAGLARFRRLAVPHPARVAREPVHVTDPRRFDVPVTAVCTSVPSQMLRSVAGGGPPFHTELGRYDVTYVDLPTGHWAMFSRPADLAAVLVEEARRD</sequence>
<dbReference type="InterPro" id="IPR052897">
    <property type="entry name" value="Sec-Metab_Biosynth_Hydrolase"/>
</dbReference>
<name>A0A919P4C1_9CELL</name>
<evidence type="ECO:0000313" key="2">
    <source>
        <dbReference type="EMBL" id="GIG21917.1"/>
    </source>
</evidence>
<reference evidence="2" key="1">
    <citation type="submission" date="2021-01" db="EMBL/GenBank/DDBJ databases">
        <title>Whole genome shotgun sequence of Cellulomonas chitinilytica NBRC 110799.</title>
        <authorList>
            <person name="Komaki H."/>
            <person name="Tamura T."/>
        </authorList>
    </citation>
    <scope>NUCLEOTIDE SEQUENCE</scope>
    <source>
        <strain evidence="2">NBRC 110799</strain>
    </source>
</reference>
<comment type="caution">
    <text evidence="2">The sequence shown here is derived from an EMBL/GenBank/DDBJ whole genome shotgun (WGS) entry which is preliminary data.</text>
</comment>
<dbReference type="EMBL" id="BONK01000009">
    <property type="protein sequence ID" value="GIG21917.1"/>
    <property type="molecule type" value="Genomic_DNA"/>
</dbReference>
<dbReference type="RefSeq" id="WP_203755440.1">
    <property type="nucleotide sequence ID" value="NZ_BONK01000009.1"/>
</dbReference>
<proteinExistence type="predicted"/>
<dbReference type="Proteomes" id="UP000632740">
    <property type="component" value="Unassembled WGS sequence"/>
</dbReference>
<dbReference type="AlphaFoldDB" id="A0A919P4C1"/>
<dbReference type="Gene3D" id="3.40.50.1820">
    <property type="entry name" value="alpha/beta hydrolase"/>
    <property type="match status" value="1"/>
</dbReference>
<dbReference type="SUPFAM" id="SSF53474">
    <property type="entry name" value="alpha/beta-Hydrolases"/>
    <property type="match status" value="1"/>
</dbReference>
<dbReference type="PANTHER" id="PTHR37017">
    <property type="entry name" value="AB HYDROLASE-1 DOMAIN-CONTAINING PROTEIN-RELATED"/>
    <property type="match status" value="1"/>
</dbReference>